<dbReference type="InterPro" id="IPR027565">
    <property type="entry name" value="Cupin_WbuC"/>
</dbReference>
<protein>
    <recommendedName>
        <fullName evidence="1">Cupin fold metalloprotein WbuC cupin domain-containing protein</fullName>
    </recommendedName>
</protein>
<comment type="caution">
    <text evidence="2">The sequence shown here is derived from an EMBL/GenBank/DDBJ whole genome shotgun (WGS) entry which is preliminary data.</text>
</comment>
<reference evidence="2" key="2">
    <citation type="submission" date="2005-06" db="EMBL/GenBank/DDBJ databases">
        <title>Sequencing of the draft genome and assembly of Crocosphaera watsonii WH 8501.</title>
        <authorList>
            <consortium name="US DOE Joint Genome Institute (JGI-PGF)"/>
            <person name="Copeland A."/>
            <person name="Lucas S."/>
            <person name="Lapidus A."/>
            <person name="Barry K."/>
            <person name="Detter C."/>
            <person name="Glavina T."/>
            <person name="Hammon N."/>
            <person name="Israni S."/>
            <person name="Pitluck S."/>
            <person name="Richardson P."/>
        </authorList>
    </citation>
    <scope>NUCLEOTIDE SEQUENCE [LARGE SCALE GENOMIC DNA]</scope>
    <source>
        <strain evidence="2">WH 8501</strain>
    </source>
</reference>
<dbReference type="AlphaFoldDB" id="Q4BX29"/>
<dbReference type="KEGG" id="cwa:CwatDRAFT_0608"/>
<accession>Q4BX29</accession>
<dbReference type="Proteomes" id="UP000003922">
    <property type="component" value="Unassembled WGS sequence"/>
</dbReference>
<name>Q4BX29_CROWT</name>
<dbReference type="OrthoDB" id="981227at2"/>
<organism evidence="2 3">
    <name type="scientific">Crocosphaera watsonii WH 8501</name>
    <dbReference type="NCBI Taxonomy" id="165597"/>
    <lineage>
        <taxon>Bacteria</taxon>
        <taxon>Bacillati</taxon>
        <taxon>Cyanobacteriota</taxon>
        <taxon>Cyanophyceae</taxon>
        <taxon>Oscillatoriophycideae</taxon>
        <taxon>Chroococcales</taxon>
        <taxon>Aphanothecaceae</taxon>
        <taxon>Crocosphaera</taxon>
    </lineage>
</organism>
<keyword evidence="3" id="KW-1185">Reference proteome</keyword>
<dbReference type="EMBL" id="AADV02000143">
    <property type="protein sequence ID" value="EAM48457.1"/>
    <property type="molecule type" value="Genomic_DNA"/>
</dbReference>
<evidence type="ECO:0000313" key="3">
    <source>
        <dbReference type="Proteomes" id="UP000003922"/>
    </source>
</evidence>
<dbReference type="SUPFAM" id="SSF51182">
    <property type="entry name" value="RmlC-like cupins"/>
    <property type="match status" value="1"/>
</dbReference>
<evidence type="ECO:0000313" key="2">
    <source>
        <dbReference type="EMBL" id="EAM48457.1"/>
    </source>
</evidence>
<evidence type="ECO:0000259" key="1">
    <source>
        <dbReference type="Pfam" id="PF19480"/>
    </source>
</evidence>
<proteinExistence type="predicted"/>
<dbReference type="InterPro" id="IPR011051">
    <property type="entry name" value="RmlC_Cupin_sf"/>
</dbReference>
<dbReference type="RefSeq" id="WP_007307757.1">
    <property type="nucleotide sequence ID" value="NZ_AADV02000143.1"/>
</dbReference>
<feature type="domain" description="Cupin fold metalloprotein WbuC cupin" evidence="1">
    <location>
        <begin position="22"/>
        <end position="100"/>
    </location>
</feature>
<dbReference type="InterPro" id="IPR046058">
    <property type="entry name" value="WbuC_cupin"/>
</dbReference>
<sequence>MIQYREFNPEVLYTDDPIIKVSQEDIEYLKQRSQKNPRKRIRLCAHPDVNDQLHEMLIIHTRETYVRPHKHINKSESFHIIEGECDVILFNEEGEMTEVISMGTFQSGKRFYYRLSNPHYHTLLIKSDFLVFHETTKGPFNRNETVFASWSPSEEDTKEVDKFIQFLTNIEVDYNDKQKRR</sequence>
<reference evidence="2" key="1">
    <citation type="submission" date="2004-02" db="EMBL/GenBank/DDBJ databases">
        <authorList>
            <consortium name="DOE Joint Genome Institute"/>
        </authorList>
    </citation>
    <scope>NUCLEOTIDE SEQUENCE [LARGE SCALE GENOMIC DNA]</scope>
    <source>
        <strain evidence="2">WH 8501</strain>
    </source>
</reference>
<dbReference type="Pfam" id="PF19480">
    <property type="entry name" value="DUF6016"/>
    <property type="match status" value="1"/>
</dbReference>
<reference evidence="2" key="3">
    <citation type="submission" date="2016-12" db="EMBL/GenBank/DDBJ databases">
        <title>Annotation of the draft genome assembly of Crocosphaera watsonii WH 8501.</title>
        <authorList>
            <consortium name="US DOE Joint Genome Institute (JGI-ORNL)"/>
            <person name="Larimer F."/>
            <person name="Land M."/>
        </authorList>
    </citation>
    <scope>NUCLEOTIDE SEQUENCE</scope>
    <source>
        <strain evidence="2">WH 8501</strain>
    </source>
</reference>
<dbReference type="NCBIfam" id="TIGR04366">
    <property type="entry name" value="cupin_WbuC"/>
    <property type="match status" value="1"/>
</dbReference>
<gene>
    <name evidence="2" type="ORF">CwatDRAFT_0608</name>
</gene>